<keyword evidence="1" id="KW-1133">Transmembrane helix</keyword>
<feature type="transmembrane region" description="Helical" evidence="1">
    <location>
        <begin position="242"/>
        <end position="261"/>
    </location>
</feature>
<name>A0ABS6HAX7_9PROT</name>
<keyword evidence="1" id="KW-0472">Membrane</keyword>
<protein>
    <submittedName>
        <fullName evidence="2">Tricarballylate utilization 4Fe-4S protein TcuB</fullName>
    </submittedName>
</protein>
<dbReference type="InterPro" id="IPR012830">
    <property type="entry name" value="Citrate_utilization_prot_B"/>
</dbReference>
<sequence length="381" mass="41208">MSATEMSKLDLLLQEATEIESDAYQDARRQMAVCNACRYCEGYCAVFPAMAARREFEKADLTHLANLCHGCKGCYHACQYAPPHAFGINIPATFATIRQESYAEYAWPAGAGRLFERNGTLVAGLATLFVMLALILSVAIKDPAVLFSAQTGTGAFFRIIPLWLINILAGGSFLFAILAMTMGAIRYWRATGGMGGNFQPAPAAEAAVDVLTLRNLGGGGHGCNDLDDSFAQHRRWLHQSMFYGFMLCFAATTTGAIYHHIFGWHSPHAFFSLPVQLGTWGGVLLCIGTAGLIVVKTITDPVPVARKLMGGEYAMLGLLFLIGATGLLLLVVRHTGAMGIMLVLHLGLVLALFVALPYSKMVHGIYRGIALLRNAREKRAA</sequence>
<organism evidence="2 3">
    <name type="scientific">Falsiroseomonas oleicola</name>
    <dbReference type="NCBI Taxonomy" id="2801474"/>
    <lineage>
        <taxon>Bacteria</taxon>
        <taxon>Pseudomonadati</taxon>
        <taxon>Pseudomonadota</taxon>
        <taxon>Alphaproteobacteria</taxon>
        <taxon>Acetobacterales</taxon>
        <taxon>Roseomonadaceae</taxon>
        <taxon>Falsiroseomonas</taxon>
    </lineage>
</organism>
<evidence type="ECO:0000256" key="1">
    <source>
        <dbReference type="SAM" id="Phobius"/>
    </source>
</evidence>
<comment type="caution">
    <text evidence="2">The sequence shown here is derived from an EMBL/GenBank/DDBJ whole genome shotgun (WGS) entry which is preliminary data.</text>
</comment>
<proteinExistence type="predicted"/>
<keyword evidence="1" id="KW-0812">Transmembrane</keyword>
<feature type="transmembrane region" description="Helical" evidence="1">
    <location>
        <begin position="338"/>
        <end position="358"/>
    </location>
</feature>
<feature type="transmembrane region" description="Helical" evidence="1">
    <location>
        <begin position="121"/>
        <end position="140"/>
    </location>
</feature>
<reference evidence="2 3" key="1">
    <citation type="submission" date="2021-01" db="EMBL/GenBank/DDBJ databases">
        <title>Roseomonas sp. nov, a bacterium isolated from an oil production mixture in Yumen Oilfield.</title>
        <authorList>
            <person name="Wu D."/>
        </authorList>
    </citation>
    <scope>NUCLEOTIDE SEQUENCE [LARGE SCALE GENOMIC DNA]</scope>
    <source>
        <strain evidence="2 3">ROY-5-3</strain>
    </source>
</reference>
<feature type="transmembrane region" description="Helical" evidence="1">
    <location>
        <begin position="160"/>
        <end position="185"/>
    </location>
</feature>
<dbReference type="RefSeq" id="WP_216877887.1">
    <property type="nucleotide sequence ID" value="NZ_JAERQM010000006.1"/>
</dbReference>
<evidence type="ECO:0000313" key="3">
    <source>
        <dbReference type="Proteomes" id="UP000689967"/>
    </source>
</evidence>
<evidence type="ECO:0000313" key="2">
    <source>
        <dbReference type="EMBL" id="MBU8545866.1"/>
    </source>
</evidence>
<dbReference type="Proteomes" id="UP000689967">
    <property type="component" value="Unassembled WGS sequence"/>
</dbReference>
<dbReference type="NCBIfam" id="TIGR02484">
    <property type="entry name" value="CitB"/>
    <property type="match status" value="1"/>
</dbReference>
<accession>A0ABS6HAX7</accession>
<feature type="transmembrane region" description="Helical" evidence="1">
    <location>
        <begin position="313"/>
        <end position="332"/>
    </location>
</feature>
<gene>
    <name evidence="2" type="primary">tcuB</name>
    <name evidence="2" type="ORF">JJQ90_19240</name>
</gene>
<dbReference type="EMBL" id="JAERQM010000006">
    <property type="protein sequence ID" value="MBU8545866.1"/>
    <property type="molecule type" value="Genomic_DNA"/>
</dbReference>
<keyword evidence="3" id="KW-1185">Reference proteome</keyword>
<feature type="transmembrane region" description="Helical" evidence="1">
    <location>
        <begin position="273"/>
        <end position="293"/>
    </location>
</feature>